<feature type="compositionally biased region" description="Basic and acidic residues" evidence="1">
    <location>
        <begin position="270"/>
        <end position="281"/>
    </location>
</feature>
<feature type="compositionally biased region" description="Basic residues" evidence="1">
    <location>
        <begin position="312"/>
        <end position="328"/>
    </location>
</feature>
<feature type="compositionally biased region" description="Basic residues" evidence="1">
    <location>
        <begin position="33"/>
        <end position="52"/>
    </location>
</feature>
<proteinExistence type="predicted"/>
<evidence type="ECO:0000313" key="2">
    <source>
        <dbReference type="EMBL" id="CAA9215790.1"/>
    </source>
</evidence>
<feature type="compositionally biased region" description="Low complexity" evidence="1">
    <location>
        <begin position="53"/>
        <end position="84"/>
    </location>
</feature>
<accession>A0A6J4H7F4</accession>
<feature type="compositionally biased region" description="Basic and acidic residues" evidence="1">
    <location>
        <begin position="98"/>
        <end position="119"/>
    </location>
</feature>
<dbReference type="EC" id="1.2.4.4" evidence="2"/>
<name>A0A6J4H7F4_9ACTN</name>
<organism evidence="2">
    <name type="scientific">uncultured Blastococcus sp</name>
    <dbReference type="NCBI Taxonomy" id="217144"/>
    <lineage>
        <taxon>Bacteria</taxon>
        <taxon>Bacillati</taxon>
        <taxon>Actinomycetota</taxon>
        <taxon>Actinomycetes</taxon>
        <taxon>Geodermatophilales</taxon>
        <taxon>Geodermatophilaceae</taxon>
        <taxon>Blastococcus</taxon>
        <taxon>environmental samples</taxon>
    </lineage>
</organism>
<reference evidence="2" key="1">
    <citation type="submission" date="2020-02" db="EMBL/GenBank/DDBJ databases">
        <authorList>
            <person name="Meier V. D."/>
        </authorList>
    </citation>
    <scope>NUCLEOTIDE SEQUENCE</scope>
    <source>
        <strain evidence="2">AVDCRST_MAG52</strain>
    </source>
</reference>
<feature type="non-terminal residue" evidence="2">
    <location>
        <position position="379"/>
    </location>
</feature>
<feature type="region of interest" description="Disordered" evidence="1">
    <location>
        <begin position="1"/>
        <end position="379"/>
    </location>
</feature>
<protein>
    <submittedName>
        <fullName evidence="2">Branched-chain alpha-keto acid dehydrogenase, E1 component, alpha subunit</fullName>
        <ecNumber evidence="2">1.2.4.4</ecNumber>
    </submittedName>
</protein>
<gene>
    <name evidence="2" type="ORF">AVDCRST_MAG52-372</name>
</gene>
<keyword evidence="2" id="KW-0560">Oxidoreductase</keyword>
<dbReference type="EMBL" id="CADCTN010000020">
    <property type="protein sequence ID" value="CAA9215790.1"/>
    <property type="molecule type" value="Genomic_DNA"/>
</dbReference>
<feature type="compositionally biased region" description="Basic and acidic residues" evidence="1">
    <location>
        <begin position="329"/>
        <end position="342"/>
    </location>
</feature>
<evidence type="ECO:0000256" key="1">
    <source>
        <dbReference type="SAM" id="MobiDB-lite"/>
    </source>
</evidence>
<feature type="compositionally biased region" description="Basic residues" evidence="1">
    <location>
        <begin position="364"/>
        <end position="379"/>
    </location>
</feature>
<feature type="compositionally biased region" description="Basic residues" evidence="1">
    <location>
        <begin position="343"/>
        <end position="352"/>
    </location>
</feature>
<dbReference type="AlphaFoldDB" id="A0A6J4H7F4"/>
<feature type="compositionally biased region" description="Low complexity" evidence="1">
    <location>
        <begin position="215"/>
        <end position="228"/>
    </location>
</feature>
<dbReference type="GO" id="GO:0003863">
    <property type="term" value="F:branched-chain 2-oxo acid dehydrogenase activity"/>
    <property type="evidence" value="ECO:0007669"/>
    <property type="project" value="UniProtKB-EC"/>
</dbReference>
<feature type="compositionally biased region" description="Basic residues" evidence="1">
    <location>
        <begin position="229"/>
        <end position="248"/>
    </location>
</feature>
<feature type="compositionally biased region" description="Low complexity" evidence="1">
    <location>
        <begin position="126"/>
        <end position="144"/>
    </location>
</feature>
<feature type="non-terminal residue" evidence="2">
    <location>
        <position position="1"/>
    </location>
</feature>
<sequence>DRVGSGHRGGQPRTRGVVPPPPAAAGPDPAAHARGRAGRAPRLLPRRLRRRAALPVPRPRAGPALGRRGHRPAAAGRAGHLGLAPGPGGGAGRRRPCPGRDRHGLPDVPRARCRMDARRRPAGGHQPVPRRGQRRLGPGRARLQPVHDRHRLAVPARDRLRHGGAARRLGERRPGLPRRRRDQPGRGQRGDDLRRQLLRARRLLLPEQPVRDQRPAGAADPDPAVPARGRLRLPGRARRRQRRPRRPRRDAGRVAGCPRGSGPHLHRGVHLPDGRAHDLRRPHPLPAGQRAGGMEAARPDRPAQGPPLAQRDRRRRVLRLSGRRGRRAGRADPPGHHGDARPRSHHHVRPRLRRADAAAGRPAGRVRRLPRQLRGRRAM</sequence>
<feature type="compositionally biased region" description="Basic and acidic residues" evidence="1">
    <location>
        <begin position="182"/>
        <end position="195"/>
    </location>
</feature>